<protein>
    <recommendedName>
        <fullName evidence="2">DUF4817 domain-containing protein</fullName>
    </recommendedName>
</protein>
<dbReference type="EMBL" id="KL596702">
    <property type="protein sequence ID" value="KER28285.1"/>
    <property type="molecule type" value="Genomic_DNA"/>
</dbReference>
<evidence type="ECO:0000259" key="2">
    <source>
        <dbReference type="Pfam" id="PF16087"/>
    </source>
</evidence>
<dbReference type="GeneID" id="20319003"/>
<dbReference type="Proteomes" id="UP000054324">
    <property type="component" value="Unassembled WGS sequence"/>
</dbReference>
<sequence>MADCWESRTIRLRVNDAHSLSDAVRLGGETKYYGTPSVSRKRTEIVKLYYSFGESATAALRGCKTKHGLIKDSFTMSTITRLIAKFESTGSVLDFSVKGRKSLSDERAPIVQNAVEQLQSRSTMASSSITQVSQGVTFHSSEKQKGLGNLSWTGHSYTHGNLFVGIIVSNSTMCQPTKSRSTETSAPPPRQHATKGGVMQRLLYLMGKRRNYTEENAAFIGTLSITGKAPKSPFGPLRPYINLKFSSMTQLPHPTENH</sequence>
<dbReference type="Pfam" id="PF16087">
    <property type="entry name" value="DUF4817"/>
    <property type="match status" value="1"/>
</dbReference>
<evidence type="ECO:0000313" key="3">
    <source>
        <dbReference type="EMBL" id="KER28285.1"/>
    </source>
</evidence>
<keyword evidence="4" id="KW-1185">Reference proteome</keyword>
<gene>
    <name evidence="3" type="ORF">T265_04821</name>
</gene>
<name>A0A074ZYA3_OPIVI</name>
<dbReference type="AlphaFoldDB" id="A0A074ZYA3"/>
<accession>A0A074ZYA3</accession>
<evidence type="ECO:0000313" key="4">
    <source>
        <dbReference type="Proteomes" id="UP000054324"/>
    </source>
</evidence>
<dbReference type="RefSeq" id="XP_009167931.1">
    <property type="nucleotide sequence ID" value="XM_009169667.1"/>
</dbReference>
<dbReference type="InterPro" id="IPR032135">
    <property type="entry name" value="DUF4817"/>
</dbReference>
<evidence type="ECO:0000256" key="1">
    <source>
        <dbReference type="SAM" id="MobiDB-lite"/>
    </source>
</evidence>
<dbReference type="OrthoDB" id="8045666at2759"/>
<organism evidence="3 4">
    <name type="scientific">Opisthorchis viverrini</name>
    <name type="common">Southeast Asian liver fluke</name>
    <dbReference type="NCBI Taxonomy" id="6198"/>
    <lineage>
        <taxon>Eukaryota</taxon>
        <taxon>Metazoa</taxon>
        <taxon>Spiralia</taxon>
        <taxon>Lophotrochozoa</taxon>
        <taxon>Platyhelminthes</taxon>
        <taxon>Trematoda</taxon>
        <taxon>Digenea</taxon>
        <taxon>Opisthorchiida</taxon>
        <taxon>Opisthorchiata</taxon>
        <taxon>Opisthorchiidae</taxon>
        <taxon>Opisthorchis</taxon>
    </lineage>
</organism>
<feature type="region of interest" description="Disordered" evidence="1">
    <location>
        <begin position="174"/>
        <end position="195"/>
    </location>
</feature>
<dbReference type="CTD" id="20319003"/>
<dbReference type="KEGG" id="ovi:T265_04821"/>
<feature type="compositionally biased region" description="Polar residues" evidence="1">
    <location>
        <begin position="174"/>
        <end position="185"/>
    </location>
</feature>
<proteinExistence type="predicted"/>
<feature type="domain" description="DUF4817" evidence="2">
    <location>
        <begin position="41"/>
        <end position="92"/>
    </location>
</feature>
<reference evidence="3 4" key="1">
    <citation type="submission" date="2013-11" db="EMBL/GenBank/DDBJ databases">
        <title>Opisthorchis viverrini - life in the bile duct.</title>
        <authorList>
            <person name="Young N.D."/>
            <person name="Nagarajan N."/>
            <person name="Lin S.J."/>
            <person name="Korhonen P.K."/>
            <person name="Jex A.R."/>
            <person name="Hall R.S."/>
            <person name="Safavi-Hemami H."/>
            <person name="Kaewkong W."/>
            <person name="Bertrand D."/>
            <person name="Gao S."/>
            <person name="Seet Q."/>
            <person name="Wongkham S."/>
            <person name="Teh B.T."/>
            <person name="Wongkham C."/>
            <person name="Intapan P.M."/>
            <person name="Maleewong W."/>
            <person name="Yang X."/>
            <person name="Hu M."/>
            <person name="Wang Z."/>
            <person name="Hofmann A."/>
            <person name="Sternberg P.W."/>
            <person name="Tan P."/>
            <person name="Wang J."/>
            <person name="Gasser R.B."/>
        </authorList>
    </citation>
    <scope>NUCLEOTIDE SEQUENCE [LARGE SCALE GENOMIC DNA]</scope>
</reference>